<feature type="domain" description="OmpR/PhoB-type" evidence="10">
    <location>
        <begin position="129"/>
        <end position="228"/>
    </location>
</feature>
<accession>A0A920CQW1</accession>
<evidence type="ECO:0000313" key="12">
    <source>
        <dbReference type="Proteomes" id="UP000682811"/>
    </source>
</evidence>
<keyword evidence="6" id="KW-0804">Transcription</keyword>
<sequence length="231" mass="25850">MREKILIVDDEVDIVSLMEQAMTAEGYEVQTASEGTQALESLTPAPDLIILDVMMPGMNGFELCQMIRDEVDCPILFVSARQAEADRIQGLSIGGDDYITKPFSLRELKARVAAHLRGSRRIRESSAERSLLRYGVLRIDLKGREVHVNQTVVPLTAKEFDIVEMLALHPGQVFSKEQIYDRIWGLEASGDASTITEHIKKIRAKLGSHDQNGSYISTLWGVGYKWERSDG</sequence>
<dbReference type="PANTHER" id="PTHR48111">
    <property type="entry name" value="REGULATOR OF RPOS"/>
    <property type="match status" value="1"/>
</dbReference>
<dbReference type="PROSITE" id="PS51755">
    <property type="entry name" value="OMPR_PHOB"/>
    <property type="match status" value="1"/>
</dbReference>
<organism evidence="11 12">
    <name type="scientific">Paenibacillus azoreducens</name>
    <dbReference type="NCBI Taxonomy" id="116718"/>
    <lineage>
        <taxon>Bacteria</taxon>
        <taxon>Bacillati</taxon>
        <taxon>Bacillota</taxon>
        <taxon>Bacilli</taxon>
        <taxon>Bacillales</taxon>
        <taxon>Paenibacillaceae</taxon>
        <taxon>Paenibacillus</taxon>
    </lineage>
</organism>
<evidence type="ECO:0000256" key="8">
    <source>
        <dbReference type="PROSITE-ProRule" id="PRU01091"/>
    </source>
</evidence>
<dbReference type="SMART" id="SM00862">
    <property type="entry name" value="Trans_reg_C"/>
    <property type="match status" value="1"/>
</dbReference>
<name>A0A920CQW1_9BACL</name>
<dbReference type="GO" id="GO:0032993">
    <property type="term" value="C:protein-DNA complex"/>
    <property type="evidence" value="ECO:0007669"/>
    <property type="project" value="TreeGrafter"/>
</dbReference>
<keyword evidence="4" id="KW-0805">Transcription regulation</keyword>
<evidence type="ECO:0000313" key="11">
    <source>
        <dbReference type="EMBL" id="GIO45702.1"/>
    </source>
</evidence>
<comment type="subcellular location">
    <subcellularLocation>
        <location evidence="1">Cytoplasm</location>
    </subcellularLocation>
</comment>
<dbReference type="CDD" id="cd17574">
    <property type="entry name" value="REC_OmpR"/>
    <property type="match status" value="1"/>
</dbReference>
<dbReference type="PROSITE" id="PS50110">
    <property type="entry name" value="RESPONSE_REGULATORY"/>
    <property type="match status" value="1"/>
</dbReference>
<gene>
    <name evidence="11" type="ORF">J34TS1_04670</name>
</gene>
<dbReference type="InterPro" id="IPR039420">
    <property type="entry name" value="WalR-like"/>
</dbReference>
<protein>
    <submittedName>
        <fullName evidence="11">DNA-binding response regulator</fullName>
    </submittedName>
</protein>
<comment type="caution">
    <text evidence="11">The sequence shown here is derived from an EMBL/GenBank/DDBJ whole genome shotgun (WGS) entry which is preliminary data.</text>
</comment>
<dbReference type="RefSeq" id="WP_212976828.1">
    <property type="nucleotide sequence ID" value="NZ_AP025343.1"/>
</dbReference>
<evidence type="ECO:0000259" key="10">
    <source>
        <dbReference type="PROSITE" id="PS51755"/>
    </source>
</evidence>
<dbReference type="InterPro" id="IPR001867">
    <property type="entry name" value="OmpR/PhoB-type_DNA-bd"/>
</dbReference>
<proteinExistence type="predicted"/>
<evidence type="ECO:0000256" key="6">
    <source>
        <dbReference type="ARBA" id="ARBA00023163"/>
    </source>
</evidence>
<feature type="DNA-binding region" description="OmpR/PhoB-type" evidence="8">
    <location>
        <begin position="129"/>
        <end position="228"/>
    </location>
</feature>
<dbReference type="Proteomes" id="UP000682811">
    <property type="component" value="Unassembled WGS sequence"/>
</dbReference>
<dbReference type="Gene3D" id="3.40.50.2300">
    <property type="match status" value="1"/>
</dbReference>
<dbReference type="AlphaFoldDB" id="A0A920CQW1"/>
<dbReference type="FunFam" id="3.40.50.2300:FF:000001">
    <property type="entry name" value="DNA-binding response regulator PhoB"/>
    <property type="match status" value="1"/>
</dbReference>
<reference evidence="11 12" key="1">
    <citation type="submission" date="2021-03" db="EMBL/GenBank/DDBJ databases">
        <title>Antimicrobial resistance genes in bacteria isolated from Japanese honey, and their potential for conferring macrolide and lincosamide resistance in the American foulbrood pathogen Paenibacillus larvae.</title>
        <authorList>
            <person name="Okamoto M."/>
            <person name="Kumagai M."/>
            <person name="Kanamori H."/>
            <person name="Takamatsu D."/>
        </authorList>
    </citation>
    <scope>NUCLEOTIDE SEQUENCE [LARGE SCALE GENOMIC DNA]</scope>
    <source>
        <strain evidence="11 12">J34TS1</strain>
    </source>
</reference>
<evidence type="ECO:0000256" key="5">
    <source>
        <dbReference type="ARBA" id="ARBA00023125"/>
    </source>
</evidence>
<evidence type="ECO:0000256" key="7">
    <source>
        <dbReference type="PROSITE-ProRule" id="PRU00169"/>
    </source>
</evidence>
<dbReference type="Pfam" id="PF00072">
    <property type="entry name" value="Response_reg"/>
    <property type="match status" value="1"/>
</dbReference>
<evidence type="ECO:0000256" key="1">
    <source>
        <dbReference type="ARBA" id="ARBA00004496"/>
    </source>
</evidence>
<keyword evidence="2 7" id="KW-0597">Phosphoprotein</keyword>
<dbReference type="EMBL" id="BORT01000001">
    <property type="protein sequence ID" value="GIO45702.1"/>
    <property type="molecule type" value="Genomic_DNA"/>
</dbReference>
<dbReference type="InterPro" id="IPR001789">
    <property type="entry name" value="Sig_transdc_resp-reg_receiver"/>
</dbReference>
<dbReference type="GO" id="GO:0000156">
    <property type="term" value="F:phosphorelay response regulator activity"/>
    <property type="evidence" value="ECO:0007669"/>
    <property type="project" value="TreeGrafter"/>
</dbReference>
<dbReference type="Pfam" id="PF00486">
    <property type="entry name" value="Trans_reg_C"/>
    <property type="match status" value="1"/>
</dbReference>
<dbReference type="InterPro" id="IPR011006">
    <property type="entry name" value="CheY-like_superfamily"/>
</dbReference>
<dbReference type="FunFam" id="1.10.10.10:FF:000018">
    <property type="entry name" value="DNA-binding response regulator ResD"/>
    <property type="match status" value="1"/>
</dbReference>
<keyword evidence="3" id="KW-0902">Two-component regulatory system</keyword>
<dbReference type="SMART" id="SM00448">
    <property type="entry name" value="REC"/>
    <property type="match status" value="1"/>
</dbReference>
<evidence type="ECO:0000256" key="3">
    <source>
        <dbReference type="ARBA" id="ARBA00023012"/>
    </source>
</evidence>
<feature type="domain" description="Response regulatory" evidence="9">
    <location>
        <begin position="4"/>
        <end position="116"/>
    </location>
</feature>
<dbReference type="GO" id="GO:0005829">
    <property type="term" value="C:cytosol"/>
    <property type="evidence" value="ECO:0007669"/>
    <property type="project" value="TreeGrafter"/>
</dbReference>
<keyword evidence="5 8" id="KW-0238">DNA-binding</keyword>
<dbReference type="GO" id="GO:0000976">
    <property type="term" value="F:transcription cis-regulatory region binding"/>
    <property type="evidence" value="ECO:0007669"/>
    <property type="project" value="TreeGrafter"/>
</dbReference>
<dbReference type="CDD" id="cd00383">
    <property type="entry name" value="trans_reg_C"/>
    <property type="match status" value="1"/>
</dbReference>
<dbReference type="SUPFAM" id="SSF52172">
    <property type="entry name" value="CheY-like"/>
    <property type="match status" value="1"/>
</dbReference>
<evidence type="ECO:0000259" key="9">
    <source>
        <dbReference type="PROSITE" id="PS50110"/>
    </source>
</evidence>
<dbReference type="Gene3D" id="1.10.10.10">
    <property type="entry name" value="Winged helix-like DNA-binding domain superfamily/Winged helix DNA-binding domain"/>
    <property type="match status" value="1"/>
</dbReference>
<dbReference type="Gene3D" id="6.10.250.690">
    <property type="match status" value="1"/>
</dbReference>
<dbReference type="InterPro" id="IPR036388">
    <property type="entry name" value="WH-like_DNA-bd_sf"/>
</dbReference>
<feature type="modified residue" description="4-aspartylphosphate" evidence="7">
    <location>
        <position position="52"/>
    </location>
</feature>
<dbReference type="PANTHER" id="PTHR48111:SF2">
    <property type="entry name" value="RESPONSE REGULATOR SAER"/>
    <property type="match status" value="1"/>
</dbReference>
<dbReference type="GO" id="GO:0006355">
    <property type="term" value="P:regulation of DNA-templated transcription"/>
    <property type="evidence" value="ECO:0007669"/>
    <property type="project" value="InterPro"/>
</dbReference>
<evidence type="ECO:0000256" key="4">
    <source>
        <dbReference type="ARBA" id="ARBA00023015"/>
    </source>
</evidence>
<evidence type="ECO:0000256" key="2">
    <source>
        <dbReference type="ARBA" id="ARBA00022553"/>
    </source>
</evidence>
<keyword evidence="12" id="KW-1185">Reference proteome</keyword>